<dbReference type="FunFam" id="3.30.499.10:FF:000001">
    <property type="entry name" value="Aconitate hydratase B"/>
    <property type="match status" value="1"/>
</dbReference>
<dbReference type="Pfam" id="PF00330">
    <property type="entry name" value="Aconitase"/>
    <property type="match status" value="1"/>
</dbReference>
<dbReference type="PANTHER" id="PTHR43160">
    <property type="entry name" value="ACONITATE HYDRATASE B"/>
    <property type="match status" value="1"/>
</dbReference>
<dbReference type="Gene3D" id="3.20.19.10">
    <property type="entry name" value="Aconitase, domain 4"/>
    <property type="match status" value="1"/>
</dbReference>
<dbReference type="RefSeq" id="WP_425272686.1">
    <property type="nucleotide sequence ID" value="NZ_BSSG01000005.1"/>
</dbReference>
<evidence type="ECO:0000256" key="16">
    <source>
        <dbReference type="PIRNR" id="PIRNR036687"/>
    </source>
</evidence>
<gene>
    <name evidence="22" type="ORF">SAMN05216372_105166</name>
</gene>
<dbReference type="FunFam" id="1.25.40.310:FF:000001">
    <property type="entry name" value="Aconitate hydratase B"/>
    <property type="match status" value="1"/>
</dbReference>
<name>A0A1I1W222_PSEOC</name>
<feature type="binding site" evidence="18">
    <location>
        <position position="799"/>
    </location>
    <ligand>
        <name>substrate</name>
    </ligand>
</feature>
<dbReference type="PIRSF" id="PIRSF036687">
    <property type="entry name" value="AcnB"/>
    <property type="match status" value="1"/>
</dbReference>
<comment type="similarity">
    <text evidence="4 16">Belongs to the aconitase/IPM isomerase family.</text>
</comment>
<evidence type="ECO:0000313" key="23">
    <source>
        <dbReference type="Proteomes" id="UP000243950"/>
    </source>
</evidence>
<evidence type="ECO:0000256" key="12">
    <source>
        <dbReference type="ARBA" id="ARBA00023004"/>
    </source>
</evidence>
<dbReference type="InterPro" id="IPR015933">
    <property type="entry name" value="Aconitase_B_HEAT-like_dom"/>
</dbReference>
<evidence type="ECO:0000256" key="14">
    <source>
        <dbReference type="ARBA" id="ARBA00023239"/>
    </source>
</evidence>
<dbReference type="InterPro" id="IPR018136">
    <property type="entry name" value="Aconitase_4Fe-4S_BS"/>
</dbReference>
<feature type="domain" description="Aconitase B swivel" evidence="20">
    <location>
        <begin position="174"/>
        <end position="387"/>
    </location>
</feature>
<keyword evidence="23" id="KW-1185">Reference proteome</keyword>
<keyword evidence="8 17" id="KW-0004">4Fe-4S</keyword>
<evidence type="ECO:0000256" key="7">
    <source>
        <dbReference type="ARBA" id="ARBA00019379"/>
    </source>
</evidence>
<dbReference type="UniPathway" id="UPA00946"/>
<dbReference type="Gene3D" id="3.30.499.10">
    <property type="entry name" value="Aconitase, domain 3"/>
    <property type="match status" value="2"/>
</dbReference>
<dbReference type="SUPFAM" id="SSF74778">
    <property type="entry name" value="Aconitase B, N-terminal domain"/>
    <property type="match status" value="1"/>
</dbReference>
<evidence type="ECO:0000256" key="18">
    <source>
        <dbReference type="PIRSR" id="PIRSR036687-2"/>
    </source>
</evidence>
<protein>
    <recommendedName>
        <fullName evidence="7 16">Aconitate hydratase B</fullName>
        <ecNumber evidence="5 16">4.2.1.3</ecNumber>
        <ecNumber evidence="6 16">4.2.1.99</ecNumber>
    </recommendedName>
    <alternativeName>
        <fullName evidence="16">2-methylisocitrate dehydratase</fullName>
    </alternativeName>
</protein>
<dbReference type="InterPro" id="IPR004406">
    <property type="entry name" value="Aconitase_B"/>
</dbReference>
<dbReference type="CDD" id="cd01576">
    <property type="entry name" value="AcnB_Swivel"/>
    <property type="match status" value="1"/>
</dbReference>
<dbReference type="Proteomes" id="UP000243950">
    <property type="component" value="Unassembled WGS sequence"/>
</dbReference>
<dbReference type="GO" id="GO:0005829">
    <property type="term" value="C:cytosol"/>
    <property type="evidence" value="ECO:0007669"/>
    <property type="project" value="InterPro"/>
</dbReference>
<comment type="catalytic activity">
    <reaction evidence="1 16">
        <text>(2S,3R)-3-hydroxybutane-1,2,3-tricarboxylate = 2-methyl-cis-aconitate + H2O</text>
        <dbReference type="Rhea" id="RHEA:17941"/>
        <dbReference type="ChEBI" id="CHEBI:15377"/>
        <dbReference type="ChEBI" id="CHEBI:57429"/>
        <dbReference type="ChEBI" id="CHEBI:57872"/>
        <dbReference type="EC" id="4.2.1.99"/>
    </reaction>
</comment>
<dbReference type="GO" id="GO:0003994">
    <property type="term" value="F:aconitate hydratase activity"/>
    <property type="evidence" value="ECO:0007669"/>
    <property type="project" value="UniProtKB-EC"/>
</dbReference>
<dbReference type="InterPro" id="IPR036008">
    <property type="entry name" value="Aconitase_4Fe-4S_dom"/>
</dbReference>
<dbReference type="InterPro" id="IPR015928">
    <property type="entry name" value="Aconitase/3IPM_dehydase_swvl"/>
</dbReference>
<evidence type="ECO:0000256" key="17">
    <source>
        <dbReference type="PIRSR" id="PIRSR036687-1"/>
    </source>
</evidence>
<dbReference type="InterPro" id="IPR015929">
    <property type="entry name" value="Aconitase_B_swivel"/>
</dbReference>
<accession>A0A1I1W222</accession>
<keyword evidence="9 16" id="KW-0816">Tricarboxylic acid cycle</keyword>
<dbReference type="NCBIfam" id="TIGR00117">
    <property type="entry name" value="acnB"/>
    <property type="match status" value="1"/>
</dbReference>
<dbReference type="Gene3D" id="1.25.40.310">
    <property type="entry name" value="Aconitate B, HEAT-like domain"/>
    <property type="match status" value="1"/>
</dbReference>
<evidence type="ECO:0000256" key="1">
    <source>
        <dbReference type="ARBA" id="ARBA00000118"/>
    </source>
</evidence>
<dbReference type="Gene3D" id="3.40.1060.10">
    <property type="entry name" value="Aconitase, Domain 2"/>
    <property type="match status" value="1"/>
</dbReference>
<keyword evidence="14 16" id="KW-0456">Lyase</keyword>
<dbReference type="InterPro" id="IPR015932">
    <property type="entry name" value="Aconitase_dom2"/>
</dbReference>
<evidence type="ECO:0000256" key="11">
    <source>
        <dbReference type="ARBA" id="ARBA00022884"/>
    </source>
</evidence>
<dbReference type="AlphaFoldDB" id="A0A1I1W222"/>
<dbReference type="EC" id="4.2.1.99" evidence="6 16"/>
<feature type="binding site" evidence="18">
    <location>
        <position position="506"/>
    </location>
    <ligand>
        <name>substrate</name>
    </ligand>
</feature>
<comment type="catalytic activity">
    <reaction evidence="15 16">
        <text>citrate = D-threo-isocitrate</text>
        <dbReference type="Rhea" id="RHEA:10336"/>
        <dbReference type="ChEBI" id="CHEBI:15562"/>
        <dbReference type="ChEBI" id="CHEBI:16947"/>
        <dbReference type="EC" id="4.2.1.3"/>
    </reaction>
</comment>
<organism evidence="22 23">
    <name type="scientific">Pseudomonas straminea</name>
    <dbReference type="NCBI Taxonomy" id="47882"/>
    <lineage>
        <taxon>Bacteria</taxon>
        <taxon>Pseudomonadati</taxon>
        <taxon>Pseudomonadota</taxon>
        <taxon>Gammaproteobacteria</taxon>
        <taxon>Pseudomonadales</taxon>
        <taxon>Pseudomonadaceae</taxon>
        <taxon>Phytopseudomonas</taxon>
    </lineage>
</organism>
<proteinExistence type="inferred from homology"/>
<dbReference type="InterPro" id="IPR015931">
    <property type="entry name" value="Acnase/IPM_dHydase_lsu_aba_1/3"/>
</dbReference>
<dbReference type="Pfam" id="PF11791">
    <property type="entry name" value="Aconitase_B_N"/>
    <property type="match status" value="1"/>
</dbReference>
<comment type="cofactor">
    <cofactor evidence="17">
        <name>[4Fe-4S] cluster</name>
        <dbReference type="ChEBI" id="CHEBI:49883"/>
    </cofactor>
    <text evidence="17">Binds 1 [4Fe-4S] cluster per subunit.</text>
</comment>
<keyword evidence="12 17" id="KW-0408">Iron</keyword>
<dbReference type="PANTHER" id="PTHR43160:SF4">
    <property type="entry name" value="ACONITATE HYDRATASE B"/>
    <property type="match status" value="1"/>
</dbReference>
<keyword evidence="10 17" id="KW-0479">Metal-binding</keyword>
<dbReference type="FunFam" id="3.30.499.10:FF:000008">
    <property type="entry name" value="Aconitate hydratase B"/>
    <property type="match status" value="1"/>
</dbReference>
<feature type="domain" description="Aconitase B HEAT-like" evidence="21">
    <location>
        <begin position="9"/>
        <end position="161"/>
    </location>
</feature>
<evidence type="ECO:0000256" key="8">
    <source>
        <dbReference type="ARBA" id="ARBA00022485"/>
    </source>
</evidence>
<dbReference type="GO" id="GO:0047456">
    <property type="term" value="F:2-methylisocitrate dehydratase activity"/>
    <property type="evidence" value="ECO:0007669"/>
    <property type="project" value="UniProtKB-EC"/>
</dbReference>
<dbReference type="InterPro" id="IPR001030">
    <property type="entry name" value="Acoase/IPM_deHydtase_lsu_aba"/>
</dbReference>
<comment type="pathway">
    <text evidence="2 16">Carbohydrate metabolism; tricarboxylic acid cycle; isocitrate from oxaloacetate: step 2/2.</text>
</comment>
<dbReference type="PROSITE" id="PS00450">
    <property type="entry name" value="ACONITASE_1"/>
    <property type="match status" value="1"/>
</dbReference>
<dbReference type="EC" id="4.2.1.3" evidence="5 16"/>
<evidence type="ECO:0000313" key="22">
    <source>
        <dbReference type="EMBL" id="SFD89174.1"/>
    </source>
</evidence>
<evidence type="ECO:0000256" key="3">
    <source>
        <dbReference type="ARBA" id="ARBA00005026"/>
    </source>
</evidence>
<feature type="binding site" evidence="17">
    <location>
        <position position="780"/>
    </location>
    <ligand>
        <name>[4Fe-4S] cluster</name>
        <dbReference type="ChEBI" id="CHEBI:49883"/>
    </ligand>
</feature>
<evidence type="ECO:0000256" key="13">
    <source>
        <dbReference type="ARBA" id="ARBA00023014"/>
    </source>
</evidence>
<dbReference type="Pfam" id="PF06434">
    <property type="entry name" value="Aconitase_2_N"/>
    <property type="match status" value="1"/>
</dbReference>
<feature type="binding site" evidence="18">
    <location>
        <position position="804"/>
    </location>
    <ligand>
        <name>substrate</name>
    </ligand>
</feature>
<feature type="binding site" evidence="17">
    <location>
        <position position="718"/>
    </location>
    <ligand>
        <name>[4Fe-4S] cluster</name>
        <dbReference type="ChEBI" id="CHEBI:49883"/>
    </ligand>
</feature>
<dbReference type="EMBL" id="FOMO01000005">
    <property type="protein sequence ID" value="SFD89174.1"/>
    <property type="molecule type" value="Genomic_DNA"/>
</dbReference>
<evidence type="ECO:0000256" key="9">
    <source>
        <dbReference type="ARBA" id="ARBA00022532"/>
    </source>
</evidence>
<feature type="domain" description="Aconitase/3-isopropylmalate dehydratase large subunit alpha/beta/alpha" evidence="19">
    <location>
        <begin position="479"/>
        <end position="826"/>
    </location>
</feature>
<evidence type="ECO:0000256" key="4">
    <source>
        <dbReference type="ARBA" id="ARBA00007185"/>
    </source>
</evidence>
<evidence type="ECO:0000256" key="6">
    <source>
        <dbReference type="ARBA" id="ARBA00013250"/>
    </source>
</evidence>
<keyword evidence="13 17" id="KW-0411">Iron-sulfur</keyword>
<dbReference type="SUPFAM" id="SSF52016">
    <property type="entry name" value="LeuD/IlvD-like"/>
    <property type="match status" value="1"/>
</dbReference>
<dbReference type="InterPro" id="IPR036288">
    <property type="entry name" value="Aconitase_B_HEAT-like_dom_sf"/>
</dbReference>
<dbReference type="UniPathway" id="UPA00223">
    <property type="reaction ID" value="UER00718"/>
</dbReference>
<evidence type="ECO:0000256" key="5">
    <source>
        <dbReference type="ARBA" id="ARBA00012926"/>
    </source>
</evidence>
<dbReference type="GO" id="GO:0006099">
    <property type="term" value="P:tricarboxylic acid cycle"/>
    <property type="evidence" value="ECO:0007669"/>
    <property type="project" value="UniProtKB-UniPathway"/>
</dbReference>
<evidence type="ECO:0000259" key="20">
    <source>
        <dbReference type="Pfam" id="PF06434"/>
    </source>
</evidence>
<evidence type="ECO:0000259" key="19">
    <source>
        <dbReference type="Pfam" id="PF00330"/>
    </source>
</evidence>
<comment type="pathway">
    <text evidence="3">Organic acid metabolism; propanoate degradation.</text>
</comment>
<reference evidence="23" key="1">
    <citation type="submission" date="2016-10" db="EMBL/GenBank/DDBJ databases">
        <authorList>
            <person name="Varghese N."/>
            <person name="Submissions S."/>
        </authorList>
    </citation>
    <scope>NUCLEOTIDE SEQUENCE [LARGE SCALE GENOMIC DNA]</scope>
    <source>
        <strain evidence="23">JCM 2783</strain>
    </source>
</reference>
<feature type="binding site" evidence="18">
    <location>
        <begin position="249"/>
        <end position="251"/>
    </location>
    <ligand>
        <name>substrate</name>
    </ligand>
</feature>
<dbReference type="SUPFAM" id="SSF53732">
    <property type="entry name" value="Aconitase iron-sulfur domain"/>
    <property type="match status" value="1"/>
</dbReference>
<evidence type="ECO:0000259" key="21">
    <source>
        <dbReference type="Pfam" id="PF11791"/>
    </source>
</evidence>
<dbReference type="NCBIfam" id="NF006690">
    <property type="entry name" value="PRK09238.1"/>
    <property type="match status" value="1"/>
</dbReference>
<feature type="binding site" evidence="17">
    <location>
        <position position="777"/>
    </location>
    <ligand>
        <name>[4Fe-4S] cluster</name>
        <dbReference type="ChEBI" id="CHEBI:49883"/>
    </ligand>
</feature>
<sequence length="874" mass="93937">MRVITVLEAYRKHVAERAAQGIVPQPLNAEQTAGLVDLLKNPPAGEEEFLLDLITNRVPPGVDEAAYVKAGFLSAIAKGEATSPLLDKKRATELLGTMQGGYNIATLVELLDSAELGAIAAEQLKHTLLMFDAFHDVAEKAKAGNANAKAVLESWAAGEWFTKRPAIAEKYSLSVFKVPGETNTDDLSPAPDAWSRPDIPLHALAMLKMARDGIVPEQPGAIGPLKQIEEVRAKGFPVAYVGDVVGTGSSRKSATNSVLWFFGDDIPYVPNKRAGGFCFGSKIAPIFYNTMEDAGALPIEFDVSNIEMGDVIDVYPHAGKVCKHGTDEVITTFELKTPVLLDEVRAGGRIPLIVGRGLTDKARAELGMGPTDLFALPEAPVDTGKGYTLAQKMVGKACGLPEGKGVRPGTYCEPKMTTVGSQDTTGPMTRDELKDLACLGFSADLVMQSFCHTAAYPKPIDVTTHHTLPDFIRTRGGVSLRPGDGIIHSWLNRMLLPDTVGTGGDSHTRFPIGISFPAGSGLVAFAAATGVMPLDMPESILVRFKGKLQPGITLRDLVHAIPYYAIQKGLLTVEKKGKKNAFSGRILEIEGLDELTVEQAFELSDASAERSAAGCTIKLPEKAIAEYLKSNITLLRWMISEGYGDARTMERRAQAMEAWLANPELLSADADAEYAEIIEIDLADVKEPVLCAPNDPDDARLLSTVQGEKIDEVFIGSCMTNIGHFRAAGKLLDKVKGSIPTRLWLSPPTKMDAHQLTEEGYYGIYGKAGARMEMPGCSLCMGNQARVAANSTVVSTSTRNFPNRLGDGANVYLASAELAAVASIIGKLPTVEEYMEYAKNIDSMAADVYRYLSFDQIAEFREAAASANIPVVQA</sequence>
<evidence type="ECO:0000256" key="15">
    <source>
        <dbReference type="ARBA" id="ARBA00023501"/>
    </source>
</evidence>
<feature type="binding site" evidence="18">
    <location>
        <begin position="422"/>
        <end position="424"/>
    </location>
    <ligand>
        <name>substrate</name>
    </ligand>
</feature>
<dbReference type="InterPro" id="IPR050926">
    <property type="entry name" value="Aconitase/IPM_isomerase"/>
</dbReference>
<dbReference type="GO" id="GO:0046872">
    <property type="term" value="F:metal ion binding"/>
    <property type="evidence" value="ECO:0007669"/>
    <property type="project" value="UniProtKB-KW"/>
</dbReference>
<evidence type="ECO:0000256" key="10">
    <source>
        <dbReference type="ARBA" id="ARBA00022723"/>
    </source>
</evidence>
<dbReference type="GO" id="GO:0051539">
    <property type="term" value="F:4 iron, 4 sulfur cluster binding"/>
    <property type="evidence" value="ECO:0007669"/>
    <property type="project" value="UniProtKB-KW"/>
</dbReference>
<keyword evidence="11" id="KW-0694">RNA-binding</keyword>
<dbReference type="CDD" id="cd01581">
    <property type="entry name" value="AcnB"/>
    <property type="match status" value="1"/>
</dbReference>
<dbReference type="GO" id="GO:0019629">
    <property type="term" value="P:propionate catabolic process, 2-methylcitrate cycle"/>
    <property type="evidence" value="ECO:0007669"/>
    <property type="project" value="TreeGrafter"/>
</dbReference>
<dbReference type="GO" id="GO:0003730">
    <property type="term" value="F:mRNA 3'-UTR binding"/>
    <property type="evidence" value="ECO:0007669"/>
    <property type="project" value="UniProtKB-ARBA"/>
</dbReference>
<evidence type="ECO:0000256" key="2">
    <source>
        <dbReference type="ARBA" id="ARBA00004717"/>
    </source>
</evidence>
<feature type="binding site" evidence="18">
    <location>
        <position position="196"/>
    </location>
    <ligand>
        <name>substrate</name>
    </ligand>
</feature>
<dbReference type="FunFam" id="3.20.19.10:FF:000004">
    <property type="entry name" value="Aconitate hydratase B"/>
    <property type="match status" value="1"/>
</dbReference>